<evidence type="ECO:0000256" key="5">
    <source>
        <dbReference type="ARBA" id="ARBA00023163"/>
    </source>
</evidence>
<keyword evidence="5" id="KW-0804">Transcription</keyword>
<organism evidence="10 11">
    <name type="scientific">Trema orientale</name>
    <name type="common">Charcoal tree</name>
    <name type="synonym">Celtis orientalis</name>
    <dbReference type="NCBI Taxonomy" id="63057"/>
    <lineage>
        <taxon>Eukaryota</taxon>
        <taxon>Viridiplantae</taxon>
        <taxon>Streptophyta</taxon>
        <taxon>Embryophyta</taxon>
        <taxon>Tracheophyta</taxon>
        <taxon>Spermatophyta</taxon>
        <taxon>Magnoliopsida</taxon>
        <taxon>eudicotyledons</taxon>
        <taxon>Gunneridae</taxon>
        <taxon>Pentapetalae</taxon>
        <taxon>rosids</taxon>
        <taxon>fabids</taxon>
        <taxon>Rosales</taxon>
        <taxon>Cannabaceae</taxon>
        <taxon>Trema</taxon>
    </lineage>
</organism>
<feature type="domain" description="Myb-like" evidence="8">
    <location>
        <begin position="9"/>
        <end position="61"/>
    </location>
</feature>
<evidence type="ECO:0000259" key="9">
    <source>
        <dbReference type="PROSITE" id="PS51294"/>
    </source>
</evidence>
<dbReference type="InParanoid" id="A0A2P5EJS0"/>
<evidence type="ECO:0000313" key="11">
    <source>
        <dbReference type="Proteomes" id="UP000237000"/>
    </source>
</evidence>
<dbReference type="InterPro" id="IPR001005">
    <property type="entry name" value="SANT/Myb"/>
</dbReference>
<keyword evidence="6" id="KW-0539">Nucleus</keyword>
<evidence type="ECO:0000256" key="6">
    <source>
        <dbReference type="ARBA" id="ARBA00023242"/>
    </source>
</evidence>
<feature type="domain" description="Myb-like" evidence="8">
    <location>
        <begin position="62"/>
        <end position="112"/>
    </location>
</feature>
<dbReference type="InterPro" id="IPR017930">
    <property type="entry name" value="Myb_dom"/>
</dbReference>
<keyword evidence="2" id="KW-0677">Repeat</keyword>
<dbReference type="PROSITE" id="PS51294">
    <property type="entry name" value="HTH_MYB"/>
    <property type="match status" value="2"/>
</dbReference>
<reference evidence="11" key="1">
    <citation type="submission" date="2016-06" db="EMBL/GenBank/DDBJ databases">
        <title>Parallel loss of symbiosis genes in relatives of nitrogen-fixing non-legume Parasponia.</title>
        <authorList>
            <person name="Van Velzen R."/>
            <person name="Holmer R."/>
            <person name="Bu F."/>
            <person name="Rutten L."/>
            <person name="Van Zeijl A."/>
            <person name="Liu W."/>
            <person name="Santuari L."/>
            <person name="Cao Q."/>
            <person name="Sharma T."/>
            <person name="Shen D."/>
            <person name="Roswanjaya Y."/>
            <person name="Wardhani T."/>
            <person name="Kalhor M.S."/>
            <person name="Jansen J."/>
            <person name="Van den Hoogen J."/>
            <person name="Gungor B."/>
            <person name="Hartog M."/>
            <person name="Hontelez J."/>
            <person name="Verver J."/>
            <person name="Yang W.-C."/>
            <person name="Schijlen E."/>
            <person name="Repin R."/>
            <person name="Schilthuizen M."/>
            <person name="Schranz E."/>
            <person name="Heidstra R."/>
            <person name="Miyata K."/>
            <person name="Fedorova E."/>
            <person name="Kohlen W."/>
            <person name="Bisseling T."/>
            <person name="Smit S."/>
            <person name="Geurts R."/>
        </authorList>
    </citation>
    <scope>NUCLEOTIDE SEQUENCE [LARGE SCALE GENOMIC DNA]</scope>
    <source>
        <strain evidence="11">cv. RG33-2</strain>
    </source>
</reference>
<feature type="compositionally biased region" description="Low complexity" evidence="7">
    <location>
        <begin position="122"/>
        <end position="140"/>
    </location>
</feature>
<dbReference type="SMART" id="SM00717">
    <property type="entry name" value="SANT"/>
    <property type="match status" value="2"/>
</dbReference>
<comment type="caution">
    <text evidence="10">The sequence shown here is derived from an EMBL/GenBank/DDBJ whole genome shotgun (WGS) entry which is preliminary data.</text>
</comment>
<dbReference type="STRING" id="63057.A0A2P5EJS0"/>
<evidence type="ECO:0000256" key="4">
    <source>
        <dbReference type="ARBA" id="ARBA00023125"/>
    </source>
</evidence>
<dbReference type="PROSITE" id="PS50090">
    <property type="entry name" value="MYB_LIKE"/>
    <property type="match status" value="2"/>
</dbReference>
<evidence type="ECO:0000259" key="8">
    <source>
        <dbReference type="PROSITE" id="PS50090"/>
    </source>
</evidence>
<feature type="domain" description="HTH myb-type" evidence="9">
    <location>
        <begin position="62"/>
        <end position="116"/>
    </location>
</feature>
<comment type="subcellular location">
    <subcellularLocation>
        <location evidence="1">Nucleus</location>
    </subcellularLocation>
</comment>
<keyword evidence="11" id="KW-1185">Reference proteome</keyword>
<dbReference type="CDD" id="cd00167">
    <property type="entry name" value="SANT"/>
    <property type="match status" value="2"/>
</dbReference>
<dbReference type="Pfam" id="PF00249">
    <property type="entry name" value="Myb_DNA-binding"/>
    <property type="match status" value="2"/>
</dbReference>
<protein>
    <submittedName>
        <fullName evidence="10">MYB transcription factor</fullName>
    </submittedName>
</protein>
<evidence type="ECO:0000256" key="3">
    <source>
        <dbReference type="ARBA" id="ARBA00023015"/>
    </source>
</evidence>
<dbReference type="PANTHER" id="PTHR47997">
    <property type="entry name" value="MYB DOMAIN PROTEIN 55"/>
    <property type="match status" value="1"/>
</dbReference>
<dbReference type="PANTHER" id="PTHR47997:SF28">
    <property type="entry name" value="TRANSCRIPTION FACTOR MYB15-LIKE"/>
    <property type="match status" value="1"/>
</dbReference>
<dbReference type="Proteomes" id="UP000237000">
    <property type="component" value="Unassembled WGS sequence"/>
</dbReference>
<evidence type="ECO:0000256" key="2">
    <source>
        <dbReference type="ARBA" id="ARBA00022737"/>
    </source>
</evidence>
<accession>A0A2P5EJS0</accession>
<evidence type="ECO:0000256" key="7">
    <source>
        <dbReference type="SAM" id="MobiDB-lite"/>
    </source>
</evidence>
<evidence type="ECO:0000256" key="1">
    <source>
        <dbReference type="ARBA" id="ARBA00004123"/>
    </source>
</evidence>
<feature type="region of interest" description="Disordered" evidence="7">
    <location>
        <begin position="112"/>
        <end position="161"/>
    </location>
</feature>
<dbReference type="GO" id="GO:0003677">
    <property type="term" value="F:DNA binding"/>
    <property type="evidence" value="ECO:0007669"/>
    <property type="project" value="UniProtKB-KW"/>
</dbReference>
<evidence type="ECO:0000313" key="10">
    <source>
        <dbReference type="EMBL" id="PON85806.1"/>
    </source>
</evidence>
<keyword evidence="3" id="KW-0805">Transcription regulation</keyword>
<dbReference type="GO" id="GO:0005634">
    <property type="term" value="C:nucleus"/>
    <property type="evidence" value="ECO:0007669"/>
    <property type="project" value="UniProtKB-SubCell"/>
</dbReference>
<dbReference type="AlphaFoldDB" id="A0A2P5EJS0"/>
<dbReference type="InterPro" id="IPR009057">
    <property type="entry name" value="Homeodomain-like_sf"/>
</dbReference>
<name>A0A2P5EJS0_TREOI</name>
<dbReference type="FunFam" id="1.10.10.60:FF:000015">
    <property type="entry name" value="Transcription factor RAX3"/>
    <property type="match status" value="1"/>
</dbReference>
<dbReference type="Gene3D" id="1.10.10.60">
    <property type="entry name" value="Homeodomain-like"/>
    <property type="match status" value="2"/>
</dbReference>
<sequence>MGKTWRCEKTHLNKGVWSPEEDQKLVAYIKRYGIWNWSEMSKAAGLARSGKSCRLRWMNYLRPDIKHGNFSKEEKETIIALHETLGNRWSAIAAKLPGRTDNEVKNYWHTHLKKSPKQLRRANSSANCTTSATNSTLSATELEAAKPPNSNDDELASPDIDNNLSESITEISFPHEPSESSKLEGSCNIHLVPLHDELVSTQDFSLLAPMNCETGETQNVNQTILNNAAETFEDTIQTQPVENGGLCTPEDAQAMFIDHPNYGQLIGPSSSTTSEAMYWQQEPIWPYDHFYELEYLCNDWVNYMDTIF</sequence>
<proteinExistence type="predicted"/>
<dbReference type="OrthoDB" id="2143914at2759"/>
<feature type="domain" description="HTH myb-type" evidence="9">
    <location>
        <begin position="9"/>
        <end position="61"/>
    </location>
</feature>
<dbReference type="EMBL" id="JXTC01000142">
    <property type="protein sequence ID" value="PON85806.1"/>
    <property type="molecule type" value="Genomic_DNA"/>
</dbReference>
<keyword evidence="4" id="KW-0238">DNA-binding</keyword>
<dbReference type="SUPFAM" id="SSF46689">
    <property type="entry name" value="Homeodomain-like"/>
    <property type="match status" value="1"/>
</dbReference>
<gene>
    <name evidence="10" type="primary">TorMYB3</name>
    <name evidence="10" type="ORF">TorRG33x02_184150</name>
</gene>
<dbReference type="InterPro" id="IPR051953">
    <property type="entry name" value="Plant_SW-associated_TFs"/>
</dbReference>